<keyword evidence="6" id="KW-1185">Reference proteome</keyword>
<dbReference type="PIRSF" id="PIRSF015582">
    <property type="entry name" value="Cit_lyase_B"/>
    <property type="match status" value="1"/>
</dbReference>
<name>A0ABP8JP61_9ACTN</name>
<dbReference type="InterPro" id="IPR011206">
    <property type="entry name" value="Citrate_lyase_beta/mcl1/mcl2"/>
</dbReference>
<dbReference type="InterPro" id="IPR005000">
    <property type="entry name" value="Aldolase/citrate-lyase_domain"/>
</dbReference>
<organism evidence="5 6">
    <name type="scientific">Tsukamurella soli</name>
    <dbReference type="NCBI Taxonomy" id="644556"/>
    <lineage>
        <taxon>Bacteria</taxon>
        <taxon>Bacillati</taxon>
        <taxon>Actinomycetota</taxon>
        <taxon>Actinomycetes</taxon>
        <taxon>Mycobacteriales</taxon>
        <taxon>Tsukamurellaceae</taxon>
        <taxon>Tsukamurella</taxon>
    </lineage>
</organism>
<dbReference type="PANTHER" id="PTHR32308:SF10">
    <property type="entry name" value="CITRATE LYASE SUBUNIT BETA"/>
    <property type="match status" value="1"/>
</dbReference>
<gene>
    <name evidence="5" type="primary">citE</name>
    <name evidence="5" type="ORF">GCM10023147_25300</name>
</gene>
<dbReference type="Pfam" id="PF03328">
    <property type="entry name" value="HpcH_HpaI"/>
    <property type="match status" value="2"/>
</dbReference>
<proteinExistence type="predicted"/>
<dbReference type="SUPFAM" id="SSF51621">
    <property type="entry name" value="Phosphoenolpyruvate/pyruvate domain"/>
    <property type="match status" value="1"/>
</dbReference>
<evidence type="ECO:0000313" key="5">
    <source>
        <dbReference type="EMBL" id="GAA4393997.1"/>
    </source>
</evidence>
<sequence>MTAGGLGAGQPWAPPGPAILFCPADRPERYAKAADRADAVILDLEDAVAAADRPAARRALVDRPLDPARTIVRVNAAGTADFADDLQALARTDYRAIMLAKTEQPVQLDLVDHDVVALIETPLGAVNAAAIAAHPRCVGLMWGAEDLVAAMGGRSSRFPDGTYRDVARHVRSATRLAAAAFGRFALDAVHIDIADVDGLRAEALDAVALGYAATVCIHPSQVPMIRAAYRPTDDELAWAREVLGAQAGAHGVFAVRGQMIDAPLLAQARAIVSRAPAEN</sequence>
<comment type="cofactor">
    <cofactor evidence="1">
        <name>Mg(2+)</name>
        <dbReference type="ChEBI" id="CHEBI:18420"/>
    </cofactor>
</comment>
<dbReference type="InterPro" id="IPR015813">
    <property type="entry name" value="Pyrv/PenolPyrv_kinase-like_dom"/>
</dbReference>
<evidence type="ECO:0000256" key="2">
    <source>
        <dbReference type="ARBA" id="ARBA00022723"/>
    </source>
</evidence>
<comment type="caution">
    <text evidence="5">The sequence shown here is derived from an EMBL/GenBank/DDBJ whole genome shotgun (WGS) entry which is preliminary data.</text>
</comment>
<reference evidence="6" key="1">
    <citation type="journal article" date="2019" name="Int. J. Syst. Evol. Microbiol.">
        <title>The Global Catalogue of Microorganisms (GCM) 10K type strain sequencing project: providing services to taxonomists for standard genome sequencing and annotation.</title>
        <authorList>
            <consortium name="The Broad Institute Genomics Platform"/>
            <consortium name="The Broad Institute Genome Sequencing Center for Infectious Disease"/>
            <person name="Wu L."/>
            <person name="Ma J."/>
        </authorList>
    </citation>
    <scope>NUCLEOTIDE SEQUENCE [LARGE SCALE GENOMIC DNA]</scope>
    <source>
        <strain evidence="6">JCM 17688</strain>
    </source>
</reference>
<feature type="domain" description="HpcH/HpaI aldolase/citrate lyase" evidence="4">
    <location>
        <begin position="19"/>
        <end position="111"/>
    </location>
</feature>
<dbReference type="PANTHER" id="PTHR32308">
    <property type="entry name" value="LYASE BETA SUBUNIT, PUTATIVE (AFU_ORTHOLOGUE AFUA_4G13030)-RELATED"/>
    <property type="match status" value="1"/>
</dbReference>
<evidence type="ECO:0000256" key="3">
    <source>
        <dbReference type="ARBA" id="ARBA00022842"/>
    </source>
</evidence>
<dbReference type="Proteomes" id="UP001500635">
    <property type="component" value="Unassembled WGS sequence"/>
</dbReference>
<accession>A0ABP8JP61</accession>
<dbReference type="RefSeq" id="WP_344996086.1">
    <property type="nucleotide sequence ID" value="NZ_BAABFR010000035.1"/>
</dbReference>
<protein>
    <submittedName>
        <fullName evidence="5">Citrate (Pro-3S)-lyase subunit beta</fullName>
    </submittedName>
</protein>
<dbReference type="InterPro" id="IPR040442">
    <property type="entry name" value="Pyrv_kinase-like_dom_sf"/>
</dbReference>
<feature type="domain" description="HpcH/HpaI aldolase/citrate lyase" evidence="4">
    <location>
        <begin position="115"/>
        <end position="219"/>
    </location>
</feature>
<evidence type="ECO:0000313" key="6">
    <source>
        <dbReference type="Proteomes" id="UP001500635"/>
    </source>
</evidence>
<dbReference type="Gene3D" id="3.20.20.60">
    <property type="entry name" value="Phosphoenolpyruvate-binding domains"/>
    <property type="match status" value="1"/>
</dbReference>
<keyword evidence="3" id="KW-0460">Magnesium</keyword>
<dbReference type="EMBL" id="BAABFR010000035">
    <property type="protein sequence ID" value="GAA4393997.1"/>
    <property type="molecule type" value="Genomic_DNA"/>
</dbReference>
<evidence type="ECO:0000259" key="4">
    <source>
        <dbReference type="Pfam" id="PF03328"/>
    </source>
</evidence>
<keyword evidence="2" id="KW-0479">Metal-binding</keyword>
<evidence type="ECO:0000256" key="1">
    <source>
        <dbReference type="ARBA" id="ARBA00001946"/>
    </source>
</evidence>